<evidence type="ECO:0000256" key="1">
    <source>
        <dbReference type="SAM" id="SignalP"/>
    </source>
</evidence>
<keyword evidence="1" id="KW-0732">Signal</keyword>
<dbReference type="EMBL" id="SIHJ01000001">
    <property type="protein sequence ID" value="TWT37290.1"/>
    <property type="molecule type" value="Genomic_DNA"/>
</dbReference>
<feature type="chain" id="PRO_5023010392" description="DUF1598 domain-containing protein" evidence="1">
    <location>
        <begin position="21"/>
        <end position="523"/>
    </location>
</feature>
<dbReference type="AlphaFoldDB" id="A0A5C5VH60"/>
<organism evidence="2 3">
    <name type="scientific">Posidoniimonas corsicana</name>
    <dbReference type="NCBI Taxonomy" id="1938618"/>
    <lineage>
        <taxon>Bacteria</taxon>
        <taxon>Pseudomonadati</taxon>
        <taxon>Planctomycetota</taxon>
        <taxon>Planctomycetia</taxon>
        <taxon>Pirellulales</taxon>
        <taxon>Lacipirellulaceae</taxon>
        <taxon>Posidoniimonas</taxon>
    </lineage>
</organism>
<evidence type="ECO:0008006" key="4">
    <source>
        <dbReference type="Google" id="ProtNLM"/>
    </source>
</evidence>
<sequence precursor="true">MRRRCLVMLVVGLLAAPGLAQNPGPINGIALGPGNNNAVLGFGGQQAPGQGGGANYDFDALIDLISSTVASETWAENGGGEAEIRPFVGGVWADAQGTLRQAARAEKALGGRLGLSADLAKLRERVVEVPQARASESDARRPSALRCVSLPRLEREIERRLAAGKPLEEAMLTLAGLQRVEYVFVFPETGDIALAGPAGDWRLTDERRLVSSDTGLPVVRLDDLLTLIRRDPASPFGCSIDPRPEALAAAQQYITEHPIPSGRRGRDRWLEQVREQVGLQDLTYLGMPGDTRVACVLGEADYHMKLVGMGLVDGVPGMESYLESIRVKPGEPAPAVGAVRWWFGMNYAAVERSDAGDAFRIVGPGVKVMSENEALADRGERRPTGKSDELSQAFATGFTRNFPALAEKYPVYAELRNVFDLSLAASLIASEGLLQRAGWQPEMLTSASALPLPRYAAPTTVDTVANLRVVNRRHVVAGVSGGVWARPTDVLAKKTTAAKPDGPLQYAPQAAAAESGVWWWDAE</sequence>
<proteinExistence type="predicted"/>
<dbReference type="RefSeq" id="WP_146564634.1">
    <property type="nucleotide sequence ID" value="NZ_SIHJ01000001.1"/>
</dbReference>
<feature type="signal peptide" evidence="1">
    <location>
        <begin position="1"/>
        <end position="20"/>
    </location>
</feature>
<dbReference type="Proteomes" id="UP000316714">
    <property type="component" value="Unassembled WGS sequence"/>
</dbReference>
<gene>
    <name evidence="2" type="ORF">KOR34_22380</name>
</gene>
<keyword evidence="3" id="KW-1185">Reference proteome</keyword>
<name>A0A5C5VH60_9BACT</name>
<evidence type="ECO:0000313" key="2">
    <source>
        <dbReference type="EMBL" id="TWT37290.1"/>
    </source>
</evidence>
<dbReference type="Pfam" id="PF07643">
    <property type="entry name" value="DUF1598"/>
    <property type="match status" value="1"/>
</dbReference>
<dbReference type="InterPro" id="IPR011487">
    <property type="entry name" value="DUF1598"/>
</dbReference>
<protein>
    <recommendedName>
        <fullName evidence="4">DUF1598 domain-containing protein</fullName>
    </recommendedName>
</protein>
<comment type="caution">
    <text evidence="2">The sequence shown here is derived from an EMBL/GenBank/DDBJ whole genome shotgun (WGS) entry which is preliminary data.</text>
</comment>
<evidence type="ECO:0000313" key="3">
    <source>
        <dbReference type="Proteomes" id="UP000316714"/>
    </source>
</evidence>
<dbReference type="OrthoDB" id="233246at2"/>
<accession>A0A5C5VH60</accession>
<reference evidence="2 3" key="1">
    <citation type="submission" date="2019-02" db="EMBL/GenBank/DDBJ databases">
        <title>Deep-cultivation of Planctomycetes and their phenomic and genomic characterization uncovers novel biology.</title>
        <authorList>
            <person name="Wiegand S."/>
            <person name="Jogler M."/>
            <person name="Boedeker C."/>
            <person name="Pinto D."/>
            <person name="Vollmers J."/>
            <person name="Rivas-Marin E."/>
            <person name="Kohn T."/>
            <person name="Peeters S.H."/>
            <person name="Heuer A."/>
            <person name="Rast P."/>
            <person name="Oberbeckmann S."/>
            <person name="Bunk B."/>
            <person name="Jeske O."/>
            <person name="Meyerdierks A."/>
            <person name="Storesund J.E."/>
            <person name="Kallscheuer N."/>
            <person name="Luecker S."/>
            <person name="Lage O.M."/>
            <person name="Pohl T."/>
            <person name="Merkel B.J."/>
            <person name="Hornburger P."/>
            <person name="Mueller R.-W."/>
            <person name="Bruemmer F."/>
            <person name="Labrenz M."/>
            <person name="Spormann A.M."/>
            <person name="Op Den Camp H."/>
            <person name="Overmann J."/>
            <person name="Amann R."/>
            <person name="Jetten M.S.M."/>
            <person name="Mascher T."/>
            <person name="Medema M.H."/>
            <person name="Devos D.P."/>
            <person name="Kaster A.-K."/>
            <person name="Ovreas L."/>
            <person name="Rohde M."/>
            <person name="Galperin M.Y."/>
            <person name="Jogler C."/>
        </authorList>
    </citation>
    <scope>NUCLEOTIDE SEQUENCE [LARGE SCALE GENOMIC DNA]</scope>
    <source>
        <strain evidence="2 3">KOR34</strain>
    </source>
</reference>